<protein>
    <submittedName>
        <fullName evidence="1">Uncharacterized protein</fullName>
    </submittedName>
</protein>
<reference evidence="1 2" key="1">
    <citation type="submission" date="2010-02" db="EMBL/GenBank/DDBJ databases">
        <authorList>
            <person name="Weinstock G."/>
            <person name="Sodergren E."/>
            <person name="Clifton S."/>
            <person name="Fulton L."/>
            <person name="Fulton B."/>
            <person name="Courtney L."/>
            <person name="Fronick C."/>
            <person name="Harrison M."/>
            <person name="Strong C."/>
            <person name="Farmer C."/>
            <person name="Delahaunty K."/>
            <person name="Markovic C."/>
            <person name="Hall O."/>
            <person name="Minx P."/>
            <person name="Tomlinson C."/>
            <person name="Mitreva M."/>
            <person name="Nelson J."/>
            <person name="Hou S."/>
            <person name="Wollam A."/>
            <person name="Pepin K.H."/>
            <person name="Johnson M."/>
            <person name="Bhonagiri V."/>
            <person name="Zhang X."/>
            <person name="Suruliraj S."/>
            <person name="Warren W."/>
            <person name="Chinwalla A."/>
            <person name="Mardis E.R."/>
            <person name="Wilson R.K."/>
        </authorList>
    </citation>
    <scope>NUCLEOTIDE SEQUENCE [LARGE SCALE GENOMIC DNA]</scope>
    <source>
        <strain evidence="1 2">ATCC 29220</strain>
    </source>
</reference>
<accession>D4BL08</accession>
<dbReference type="HOGENOM" id="CLU_3197858_0_0_6"/>
<proteinExistence type="predicted"/>
<organism evidence="1 2">
    <name type="scientific">Citrobacter youngae ATCC 29220</name>
    <dbReference type="NCBI Taxonomy" id="500640"/>
    <lineage>
        <taxon>Bacteria</taxon>
        <taxon>Pseudomonadati</taxon>
        <taxon>Pseudomonadota</taxon>
        <taxon>Gammaproteobacteria</taxon>
        <taxon>Enterobacterales</taxon>
        <taxon>Enterobacteriaceae</taxon>
        <taxon>Citrobacter</taxon>
        <taxon>Citrobacter freundii complex</taxon>
    </lineage>
</organism>
<dbReference type="Proteomes" id="UP000003880">
    <property type="component" value="Unassembled WGS sequence"/>
</dbReference>
<evidence type="ECO:0000313" key="1">
    <source>
        <dbReference type="EMBL" id="EFE05385.1"/>
    </source>
</evidence>
<sequence>MFAISAFLVIAREIRQRIKEYMSRGEVYLFRSPVLSSIIKQVEYV</sequence>
<dbReference type="EMBL" id="ABWL02000041">
    <property type="protein sequence ID" value="EFE05385.1"/>
    <property type="molecule type" value="Genomic_DNA"/>
</dbReference>
<evidence type="ECO:0000313" key="2">
    <source>
        <dbReference type="Proteomes" id="UP000003880"/>
    </source>
</evidence>
<gene>
    <name evidence="1" type="ORF">CIT292_11248</name>
</gene>
<name>D4BL08_9ENTR</name>
<dbReference type="AlphaFoldDB" id="D4BL08"/>
<comment type="caution">
    <text evidence="1">The sequence shown here is derived from an EMBL/GenBank/DDBJ whole genome shotgun (WGS) entry which is preliminary data.</text>
</comment>